<dbReference type="InterPro" id="IPR050922">
    <property type="entry name" value="LytR/CpsA/Psr_CW_biosynth"/>
</dbReference>
<keyword evidence="4" id="KW-1185">Reference proteome</keyword>
<comment type="caution">
    <text evidence="3">The sequence shown here is derived from an EMBL/GenBank/DDBJ whole genome shotgun (WGS) entry which is preliminary data.</text>
</comment>
<name>A0ABX1AN23_9ACTN</name>
<organism evidence="3 4">
    <name type="scientific">Streptomyces spiramenti</name>
    <dbReference type="NCBI Taxonomy" id="2720606"/>
    <lineage>
        <taxon>Bacteria</taxon>
        <taxon>Bacillati</taxon>
        <taxon>Actinomycetota</taxon>
        <taxon>Actinomycetes</taxon>
        <taxon>Kitasatosporales</taxon>
        <taxon>Streptomycetaceae</taxon>
        <taxon>Streptomyces</taxon>
    </lineage>
</organism>
<feature type="domain" description="Cell envelope-related transcriptional attenuator" evidence="2">
    <location>
        <begin position="171"/>
        <end position="209"/>
    </location>
</feature>
<dbReference type="Gene3D" id="3.40.630.190">
    <property type="entry name" value="LCP protein"/>
    <property type="match status" value="1"/>
</dbReference>
<dbReference type="PANTHER" id="PTHR33392">
    <property type="entry name" value="POLYISOPRENYL-TEICHOIC ACID--PEPTIDOGLYCAN TEICHOIC ACID TRANSFERASE TAGU"/>
    <property type="match status" value="1"/>
</dbReference>
<dbReference type="EMBL" id="JAAVJB010000053">
    <property type="protein sequence ID" value="NJP66480.1"/>
    <property type="molecule type" value="Genomic_DNA"/>
</dbReference>
<protein>
    <submittedName>
        <fullName evidence="3">LCP family protein</fullName>
    </submittedName>
</protein>
<sequence length="314" mass="33944">MLTGAAGAGWAYWRTEQSLDSIKRIPQAMPTMPEEQQPQRIEGDSLVFLLVGLDAESAPDTGVGDTEVSAEGEPAAWEAGSARSDTMMLLQIPADRSAATLVSLPRDSWVEVPGHGSSKLNAAYSWGGPALMVETVQNLTDLRIDHLAVIDWEGFRELTDAVGGVRVDGERLDGRDALDYVRERKGLPEGDLDRNRRQQHFLRSLLEQTLSSDTLSSPSRLNGLLNAVGDVVSVDDGLSNGDIRDLAWGLRGLDDDEVRFMNAPVVGTETIGGQSVVILDQEAAEPLWKAMKEDAVGELVERGEAPEDLGEEVA</sequence>
<dbReference type="Proteomes" id="UP000746503">
    <property type="component" value="Unassembled WGS sequence"/>
</dbReference>
<dbReference type="NCBIfam" id="TIGR00350">
    <property type="entry name" value="lytR_cpsA_psr"/>
    <property type="match status" value="1"/>
</dbReference>
<evidence type="ECO:0000259" key="2">
    <source>
        <dbReference type="Pfam" id="PF03816"/>
    </source>
</evidence>
<dbReference type="InterPro" id="IPR004474">
    <property type="entry name" value="LytR_CpsA_psr"/>
</dbReference>
<feature type="domain" description="Cell envelope-related transcriptional attenuator" evidence="2">
    <location>
        <begin position="83"/>
        <end position="168"/>
    </location>
</feature>
<evidence type="ECO:0000313" key="4">
    <source>
        <dbReference type="Proteomes" id="UP000746503"/>
    </source>
</evidence>
<gene>
    <name evidence="3" type="ORF">HCJ92_09300</name>
</gene>
<proteinExistence type="inferred from homology"/>
<evidence type="ECO:0000313" key="3">
    <source>
        <dbReference type="EMBL" id="NJP66480.1"/>
    </source>
</evidence>
<reference evidence="3 4" key="1">
    <citation type="submission" date="2020-03" db="EMBL/GenBank/DDBJ databases">
        <title>Draft genome of Streptomyces sp. ventii, isolated from the Axial Seamount in the Pacific Ocean, and resequencing of the two type strains Streptomyces lonarensis strain NCL 716 and Streptomyces bohaiensis strain 11A07.</title>
        <authorList>
            <person name="Loughran R.M."/>
            <person name="Pfannmuller K.M."/>
            <person name="Wasson B.J."/>
            <person name="Deadmond M.C."/>
            <person name="Paddock B.E."/>
            <person name="Koyack M.J."/>
            <person name="Gallegos D.A."/>
            <person name="Mitchell E.A."/>
            <person name="Ushijima B."/>
            <person name="Saw J.H."/>
            <person name="Mcphail K.L."/>
            <person name="Videau P."/>
        </authorList>
    </citation>
    <scope>NUCLEOTIDE SEQUENCE [LARGE SCALE GENOMIC DNA]</scope>
    <source>
        <strain evidence="4">5675061</strain>
    </source>
</reference>
<evidence type="ECO:0000256" key="1">
    <source>
        <dbReference type="ARBA" id="ARBA00006068"/>
    </source>
</evidence>
<dbReference type="PANTHER" id="PTHR33392:SF6">
    <property type="entry name" value="POLYISOPRENYL-TEICHOIC ACID--PEPTIDOGLYCAN TEICHOIC ACID TRANSFERASE TAGU"/>
    <property type="match status" value="1"/>
</dbReference>
<comment type="similarity">
    <text evidence="1">Belongs to the LytR/CpsA/Psr (LCP) family.</text>
</comment>
<accession>A0ABX1AN23</accession>
<dbReference type="Pfam" id="PF03816">
    <property type="entry name" value="LytR_cpsA_psr"/>
    <property type="match status" value="2"/>
</dbReference>